<evidence type="ECO:0000259" key="4">
    <source>
        <dbReference type="Pfam" id="PF13458"/>
    </source>
</evidence>
<dbReference type="PANTHER" id="PTHR47628:SF1">
    <property type="entry name" value="ALIPHATIC AMIDASE EXPRESSION-REGULATING PROTEIN"/>
    <property type="match status" value="1"/>
</dbReference>
<evidence type="ECO:0000313" key="5">
    <source>
        <dbReference type="EMBL" id="AZN73018.1"/>
    </source>
</evidence>
<dbReference type="AlphaFoldDB" id="A0A3S9B7S4"/>
<proteinExistence type="inferred from homology"/>
<organism evidence="5 6">
    <name type="scientific">Georhizobium profundi</name>
    <dbReference type="NCBI Taxonomy" id="2341112"/>
    <lineage>
        <taxon>Bacteria</taxon>
        <taxon>Pseudomonadati</taxon>
        <taxon>Pseudomonadota</taxon>
        <taxon>Alphaproteobacteria</taxon>
        <taxon>Hyphomicrobiales</taxon>
        <taxon>Rhizobiaceae</taxon>
        <taxon>Georhizobium</taxon>
    </lineage>
</organism>
<dbReference type="SUPFAM" id="SSF53822">
    <property type="entry name" value="Periplasmic binding protein-like I"/>
    <property type="match status" value="1"/>
</dbReference>
<sequence>MNGRMKNVAFAAAGSLALISGHLPTAALAQEGEPIKVGVLEDQSGDFAAATMVKVHAIELAAEEINEAGGIAGRPIELVIYDTQSDNTRYQEFMRRVLQRDQVDVVFAGFSSASREAYRPIVNQFDGFAFYNNQYEGGVCDANMVVTGAVPEQQFSTLIPWMMEEFGPNVYTIAADYNFGQISAEWVRNIVAENGGTMAGEEFIPLGVSQFSQTIQNIQAAQPDFVVTLLVGTAQASYYEQAASANLGLPMASSVNVGQGYEHKRFTPPSLANMFVTTNYIEEVDTPASADFLERFRAKFPDEPYINQEAANSYIALNLYKQMVERAEGSTDREELRSVIAEGDVCFDGPSGNVCIDPKSQHMSHTIYLAKVEEDHSISFPTVWEDIKPYWLGDAGCDLTVSDPSEQYTPSSPPTAAN</sequence>
<evidence type="ECO:0000256" key="2">
    <source>
        <dbReference type="ARBA" id="ARBA00022729"/>
    </source>
</evidence>
<evidence type="ECO:0000256" key="3">
    <source>
        <dbReference type="SAM" id="SignalP"/>
    </source>
</evidence>
<name>A0A3S9B7S4_9HYPH</name>
<feature type="domain" description="Leucine-binding protein" evidence="4">
    <location>
        <begin position="34"/>
        <end position="375"/>
    </location>
</feature>
<dbReference type="EMBL" id="CP032509">
    <property type="protein sequence ID" value="AZN73018.1"/>
    <property type="molecule type" value="Genomic_DNA"/>
</dbReference>
<dbReference type="PANTHER" id="PTHR47628">
    <property type="match status" value="1"/>
</dbReference>
<evidence type="ECO:0000313" key="6">
    <source>
        <dbReference type="Proteomes" id="UP000268192"/>
    </source>
</evidence>
<feature type="signal peptide" evidence="3">
    <location>
        <begin position="1"/>
        <end position="29"/>
    </location>
</feature>
<comment type="similarity">
    <text evidence="1">Belongs to the leucine-binding protein family.</text>
</comment>
<dbReference type="InterPro" id="IPR028082">
    <property type="entry name" value="Peripla_BP_I"/>
</dbReference>
<dbReference type="InterPro" id="IPR028081">
    <property type="entry name" value="Leu-bd"/>
</dbReference>
<dbReference type="NCBIfam" id="TIGR03669">
    <property type="entry name" value="urea_ABC_arch"/>
    <property type="match status" value="1"/>
</dbReference>
<dbReference type="Proteomes" id="UP000268192">
    <property type="component" value="Chromosome"/>
</dbReference>
<accession>A0A3S9B7S4</accession>
<keyword evidence="2 3" id="KW-0732">Signal</keyword>
<dbReference type="OrthoDB" id="9802022at2"/>
<protein>
    <submittedName>
        <fullName evidence="5">Urea ABC transporter substrate-binding protein</fullName>
    </submittedName>
</protein>
<dbReference type="Pfam" id="PF13458">
    <property type="entry name" value="Peripla_BP_6"/>
    <property type="match status" value="1"/>
</dbReference>
<gene>
    <name evidence="5" type="ORF">D5400_18520</name>
</gene>
<evidence type="ECO:0000256" key="1">
    <source>
        <dbReference type="ARBA" id="ARBA00010062"/>
    </source>
</evidence>
<feature type="chain" id="PRO_5019133021" evidence="3">
    <location>
        <begin position="30"/>
        <end position="418"/>
    </location>
</feature>
<keyword evidence="6" id="KW-1185">Reference proteome</keyword>
<reference evidence="5 6" key="1">
    <citation type="submission" date="2018-09" db="EMBL/GenBank/DDBJ databases">
        <title>Marinorhizobium profundi gen. nov., sp. nov., isolated from a deep-sea sediment sample from the New Britain Trench and proposal of Marinorhizobiaceae fam. nov. in the order Rhizobiales of the class Alphaproteobacteria.</title>
        <authorList>
            <person name="Cao J."/>
        </authorList>
    </citation>
    <scope>NUCLEOTIDE SEQUENCE [LARGE SCALE GENOMIC DNA]</scope>
    <source>
        <strain evidence="5 6">WS11</strain>
    </source>
</reference>
<dbReference type="Gene3D" id="3.40.50.2300">
    <property type="match status" value="2"/>
</dbReference>
<dbReference type="KEGG" id="abaw:D5400_18520"/>
<dbReference type="InterPro" id="IPR019968">
    <property type="entry name" value="Urea_ABC_transptr_substrate-bd"/>
</dbReference>